<dbReference type="GO" id="GO:0051018">
    <property type="term" value="F:protein kinase A binding"/>
    <property type="evidence" value="ECO:0007669"/>
    <property type="project" value="InterPro"/>
</dbReference>
<dbReference type="SMART" id="SM00315">
    <property type="entry name" value="RGS"/>
    <property type="match status" value="2"/>
</dbReference>
<dbReference type="InterPro" id="IPR052246">
    <property type="entry name" value="Cell_Polariz_PKAAnc"/>
</dbReference>
<dbReference type="SUPFAM" id="SSF48097">
    <property type="entry name" value="Regulator of G-protein signaling, RGS"/>
    <property type="match status" value="2"/>
</dbReference>
<dbReference type="InterPro" id="IPR016137">
    <property type="entry name" value="RGS"/>
</dbReference>
<dbReference type="InterPro" id="IPR036305">
    <property type="entry name" value="RGS_sf"/>
</dbReference>
<name>A0AAW2HQF1_9NEOP</name>
<evidence type="ECO:0000313" key="3">
    <source>
        <dbReference type="EMBL" id="KAL0272130.1"/>
    </source>
</evidence>
<protein>
    <recommendedName>
        <fullName evidence="2">RGS domain-containing protein</fullName>
    </recommendedName>
</protein>
<gene>
    <name evidence="3" type="ORF">PYX00_005218</name>
</gene>
<dbReference type="AlphaFoldDB" id="A0AAW2HQF1"/>
<organism evidence="3">
    <name type="scientific">Menopon gallinae</name>
    <name type="common">poultry shaft louse</name>
    <dbReference type="NCBI Taxonomy" id="328185"/>
    <lineage>
        <taxon>Eukaryota</taxon>
        <taxon>Metazoa</taxon>
        <taxon>Ecdysozoa</taxon>
        <taxon>Arthropoda</taxon>
        <taxon>Hexapoda</taxon>
        <taxon>Insecta</taxon>
        <taxon>Pterygota</taxon>
        <taxon>Neoptera</taxon>
        <taxon>Paraneoptera</taxon>
        <taxon>Psocodea</taxon>
        <taxon>Troctomorpha</taxon>
        <taxon>Phthiraptera</taxon>
        <taxon>Amblycera</taxon>
        <taxon>Menoponidae</taxon>
        <taxon>Menopon</taxon>
    </lineage>
</organism>
<dbReference type="CDD" id="cd12804">
    <property type="entry name" value="AKAP10_AKB"/>
    <property type="match status" value="1"/>
</dbReference>
<dbReference type="GO" id="GO:0005886">
    <property type="term" value="C:plasma membrane"/>
    <property type="evidence" value="ECO:0007669"/>
    <property type="project" value="TreeGrafter"/>
</dbReference>
<proteinExistence type="predicted"/>
<evidence type="ECO:0000259" key="2">
    <source>
        <dbReference type="PROSITE" id="PS50132"/>
    </source>
</evidence>
<dbReference type="Gene3D" id="1.10.167.10">
    <property type="entry name" value="Regulator of G-protein Signalling 4, domain 2"/>
    <property type="match status" value="2"/>
</dbReference>
<dbReference type="InterPro" id="IPR037719">
    <property type="entry name" value="AKAP10_AKB_dom"/>
</dbReference>
<sequence length="544" mass="61613">MLKFWKKSGRKENSISSNSSSPTSTPKNQPRPLTNGDLFTENIPIEEIDRLLRTDPPEMKTSRLSKTLDEVIGDNEALAYFIQYLETVGQGALIKFILDVQSFSTALGTADSGGRRSRGLENALNDLAVDYSLGGGDQRRTIEKGCENVELVANEGDACCNGGNDLRQFEVEIFSRLLQSKDVSENVIDAVKIYHKYFSHKAPLKIALDPEVHQRLVENFAAGVTETTFSEAKDCVMKALEQEHFNDFLRSEFHCKYQIDVLTSSKVFISDILYNDTALFYFMEFLEQEGCTSLVEFWIAAHHFQLQYQEGDQNYDPMEAQNDAMVLYDKYFSLQARNPLHLGDTIRIQVEESICKEEGPLPSSFEYPQKLIVKLLEVKYLQPFLQSQLYCKYLSELITTIQASPVLCSRSRNSGGSDCSSEVSISTTNTLLASEDVNPPKKVLRHLNSSSMSIDTQQLYDPDSLWRRRPKRSGLNFGRVNELGRFETDLEPEPDRKSESRITKAVKKFVHLDEDKSKEEMAWQVAAMIVKDVTNITMPPSAQT</sequence>
<dbReference type="EMBL" id="JARGDH010000003">
    <property type="protein sequence ID" value="KAL0272130.1"/>
    <property type="molecule type" value="Genomic_DNA"/>
</dbReference>
<reference evidence="3" key="1">
    <citation type="journal article" date="2024" name="Gigascience">
        <title>Chromosome-level genome of the poultry shaft louse Menopon gallinae provides insight into the host-switching and adaptive evolution of parasitic lice.</title>
        <authorList>
            <person name="Xu Y."/>
            <person name="Ma L."/>
            <person name="Liu S."/>
            <person name="Liang Y."/>
            <person name="Liu Q."/>
            <person name="He Z."/>
            <person name="Tian L."/>
            <person name="Duan Y."/>
            <person name="Cai W."/>
            <person name="Li H."/>
            <person name="Song F."/>
        </authorList>
    </citation>
    <scope>NUCLEOTIDE SEQUENCE</scope>
    <source>
        <strain evidence="3">Cailab_2023a</strain>
    </source>
</reference>
<dbReference type="PANTHER" id="PTHR13155">
    <property type="entry name" value="A-KINASE ANCHOR PROTEINS"/>
    <property type="match status" value="1"/>
</dbReference>
<feature type="domain" description="RGS" evidence="2">
    <location>
        <begin position="268"/>
        <end position="394"/>
    </location>
</feature>
<dbReference type="Pfam" id="PF00615">
    <property type="entry name" value="RGS"/>
    <property type="match status" value="2"/>
</dbReference>
<dbReference type="PROSITE" id="PS50132">
    <property type="entry name" value="RGS"/>
    <property type="match status" value="2"/>
</dbReference>
<comment type="caution">
    <text evidence="3">The sequence shown here is derived from an EMBL/GenBank/DDBJ whole genome shotgun (WGS) entry which is preliminary data.</text>
</comment>
<evidence type="ECO:0000256" key="1">
    <source>
        <dbReference type="SAM" id="MobiDB-lite"/>
    </source>
</evidence>
<dbReference type="PANTHER" id="PTHR13155:SF1">
    <property type="entry name" value="A-KINASE ANCHOR PROTEIN 10, MITOCHONDRIAL"/>
    <property type="match status" value="1"/>
</dbReference>
<feature type="region of interest" description="Disordered" evidence="1">
    <location>
        <begin position="1"/>
        <end position="39"/>
    </location>
</feature>
<dbReference type="GO" id="GO:0005739">
    <property type="term" value="C:mitochondrion"/>
    <property type="evidence" value="ECO:0007669"/>
    <property type="project" value="TreeGrafter"/>
</dbReference>
<accession>A0AAW2HQF1</accession>
<dbReference type="FunFam" id="1.10.167.10:FF:000005">
    <property type="entry name" value="Putative A-kinase anchor protein 10 mitochondrial"/>
    <property type="match status" value="1"/>
</dbReference>
<dbReference type="InterPro" id="IPR044926">
    <property type="entry name" value="RGS_subdomain_2"/>
</dbReference>
<feature type="domain" description="RGS" evidence="2">
    <location>
        <begin position="67"/>
        <end position="258"/>
    </location>
</feature>
<dbReference type="GO" id="GO:0008104">
    <property type="term" value="P:intracellular protein localization"/>
    <property type="evidence" value="ECO:0007669"/>
    <property type="project" value="TreeGrafter"/>
</dbReference>
<feature type="compositionally biased region" description="Low complexity" evidence="1">
    <location>
        <begin position="14"/>
        <end position="26"/>
    </location>
</feature>